<dbReference type="EMBL" id="JARBHA010000019">
    <property type="protein sequence ID" value="KAJ9671780.1"/>
    <property type="molecule type" value="Genomic_DNA"/>
</dbReference>
<evidence type="ECO:0000313" key="1">
    <source>
        <dbReference type="EMBL" id="KAJ9671780.1"/>
    </source>
</evidence>
<accession>A0AA38YJX1</accession>
<sequence length="62" mass="7441">MLEARNGSGTLMLRTDGPRLRNAEVYARWPSFSDHRFRTEIPTLTDRNEHFRDFRLRILFTC</sequence>
<dbReference type="Proteomes" id="UP001168098">
    <property type="component" value="Unassembled WGS sequence"/>
</dbReference>
<gene>
    <name evidence="1" type="ORF">PVL29_025474</name>
</gene>
<keyword evidence="2" id="KW-1185">Reference proteome</keyword>
<protein>
    <submittedName>
        <fullName evidence="1">Uncharacterized protein</fullName>
    </submittedName>
</protein>
<dbReference type="AlphaFoldDB" id="A0AA38YJX1"/>
<name>A0AA38YJX1_VITRO</name>
<reference evidence="1 2" key="1">
    <citation type="journal article" date="2023" name="BMC Biotechnol.">
        <title>Vitis rotundifolia cv Carlos genome sequencing.</title>
        <authorList>
            <person name="Huff M."/>
            <person name="Hulse-Kemp A."/>
            <person name="Scheffler B."/>
            <person name="Youngblood R."/>
            <person name="Simpson S."/>
            <person name="Babiker E."/>
            <person name="Staton M."/>
        </authorList>
    </citation>
    <scope>NUCLEOTIDE SEQUENCE [LARGE SCALE GENOMIC DNA]</scope>
    <source>
        <tissue evidence="1">Leaf</tissue>
    </source>
</reference>
<evidence type="ECO:0000313" key="2">
    <source>
        <dbReference type="Proteomes" id="UP001168098"/>
    </source>
</evidence>
<proteinExistence type="predicted"/>
<organism evidence="1 2">
    <name type="scientific">Vitis rotundifolia</name>
    <name type="common">Muscadine grape</name>
    <dbReference type="NCBI Taxonomy" id="103349"/>
    <lineage>
        <taxon>Eukaryota</taxon>
        <taxon>Viridiplantae</taxon>
        <taxon>Streptophyta</taxon>
        <taxon>Embryophyta</taxon>
        <taxon>Tracheophyta</taxon>
        <taxon>Spermatophyta</taxon>
        <taxon>Magnoliopsida</taxon>
        <taxon>eudicotyledons</taxon>
        <taxon>Gunneridae</taxon>
        <taxon>Pentapetalae</taxon>
        <taxon>rosids</taxon>
        <taxon>Vitales</taxon>
        <taxon>Vitaceae</taxon>
        <taxon>Viteae</taxon>
        <taxon>Vitis</taxon>
    </lineage>
</organism>
<comment type="caution">
    <text evidence="1">The sequence shown here is derived from an EMBL/GenBank/DDBJ whole genome shotgun (WGS) entry which is preliminary data.</text>
</comment>